<name>X1J1V7_9ZZZZ</name>
<dbReference type="AlphaFoldDB" id="X1J1V7"/>
<reference evidence="2" key="1">
    <citation type="journal article" date="2014" name="Front. Microbiol.">
        <title>High frequency of phylogenetically diverse reductive dehalogenase-homologous genes in deep subseafloor sedimentary metagenomes.</title>
        <authorList>
            <person name="Kawai M."/>
            <person name="Futagami T."/>
            <person name="Toyoda A."/>
            <person name="Takaki Y."/>
            <person name="Nishi S."/>
            <person name="Hori S."/>
            <person name="Arai W."/>
            <person name="Tsubouchi T."/>
            <person name="Morono Y."/>
            <person name="Uchiyama I."/>
            <person name="Ito T."/>
            <person name="Fujiyama A."/>
            <person name="Inagaki F."/>
            <person name="Takami H."/>
        </authorList>
    </citation>
    <scope>NUCLEOTIDE SEQUENCE</scope>
    <source>
        <strain evidence="2">Expedition CK06-06</strain>
    </source>
</reference>
<protein>
    <submittedName>
        <fullName evidence="2">Uncharacterized protein</fullName>
    </submittedName>
</protein>
<accession>X1J1V7</accession>
<sequence length="195" mass="21813">SDFAKNINISILIPGIIYDPFNFTIAENYLKYNIAELAPYTEKQVSFSFYVPNTAVISSTNISYSTPEHIQNLNSTILETHPNHVCFSAPIDYSTRVPYIKTIEIYFTASNLAPSIGEELNLSVHVKNNGLEGFNIQNLTISMNDQFGDLAQIVPIFLTLSLTVIMSPISTWFLSTDLIIKKLILPNINGFEEAI</sequence>
<organism evidence="2">
    <name type="scientific">marine sediment metagenome</name>
    <dbReference type="NCBI Taxonomy" id="412755"/>
    <lineage>
        <taxon>unclassified sequences</taxon>
        <taxon>metagenomes</taxon>
        <taxon>ecological metagenomes</taxon>
    </lineage>
</organism>
<keyword evidence="1" id="KW-0812">Transmembrane</keyword>
<evidence type="ECO:0000256" key="1">
    <source>
        <dbReference type="SAM" id="Phobius"/>
    </source>
</evidence>
<gene>
    <name evidence="2" type="ORF">S03H2_62172</name>
</gene>
<feature type="non-terminal residue" evidence="2">
    <location>
        <position position="1"/>
    </location>
</feature>
<evidence type="ECO:0000313" key="2">
    <source>
        <dbReference type="EMBL" id="GAH88686.1"/>
    </source>
</evidence>
<comment type="caution">
    <text evidence="2">The sequence shown here is derived from an EMBL/GenBank/DDBJ whole genome shotgun (WGS) entry which is preliminary data.</text>
</comment>
<keyword evidence="1" id="KW-0472">Membrane</keyword>
<keyword evidence="1" id="KW-1133">Transmembrane helix</keyword>
<feature type="transmembrane region" description="Helical" evidence="1">
    <location>
        <begin position="153"/>
        <end position="174"/>
    </location>
</feature>
<dbReference type="EMBL" id="BARU01040188">
    <property type="protein sequence ID" value="GAH88686.1"/>
    <property type="molecule type" value="Genomic_DNA"/>
</dbReference>
<proteinExistence type="predicted"/>